<feature type="region of interest" description="Disordered" evidence="6">
    <location>
        <begin position="490"/>
        <end position="511"/>
    </location>
</feature>
<feature type="compositionally biased region" description="Pro residues" evidence="6">
    <location>
        <begin position="1"/>
        <end position="17"/>
    </location>
</feature>
<evidence type="ECO:0000256" key="6">
    <source>
        <dbReference type="SAM" id="MobiDB-lite"/>
    </source>
</evidence>
<reference evidence="8" key="1">
    <citation type="submission" date="2021-01" db="EMBL/GenBank/DDBJ databases">
        <authorList>
            <person name="Corre E."/>
            <person name="Pelletier E."/>
            <person name="Niang G."/>
            <person name="Scheremetjew M."/>
            <person name="Finn R."/>
            <person name="Kale V."/>
            <person name="Holt S."/>
            <person name="Cochrane G."/>
            <person name="Meng A."/>
            <person name="Brown T."/>
            <person name="Cohen L."/>
        </authorList>
    </citation>
    <scope>NUCLEOTIDE SEQUENCE</scope>
    <source>
        <strain evidence="8">CCAP979/52</strain>
    </source>
</reference>
<feature type="compositionally biased region" description="Polar residues" evidence="6">
    <location>
        <begin position="73"/>
        <end position="95"/>
    </location>
</feature>
<feature type="domain" description="SH3" evidence="7">
    <location>
        <begin position="336"/>
        <end position="396"/>
    </location>
</feature>
<dbReference type="InterPro" id="IPR001452">
    <property type="entry name" value="SH3_domain"/>
</dbReference>
<accession>A0A7S0MK79</accession>
<dbReference type="InterPro" id="IPR036028">
    <property type="entry name" value="SH3-like_dom_sf"/>
</dbReference>
<dbReference type="Pfam" id="PF00018">
    <property type="entry name" value="SH3_1"/>
    <property type="match status" value="2"/>
</dbReference>
<keyword evidence="4" id="KW-0472">Membrane</keyword>
<feature type="region of interest" description="Disordered" evidence="6">
    <location>
        <begin position="1"/>
        <end position="95"/>
    </location>
</feature>
<evidence type="ECO:0000256" key="1">
    <source>
        <dbReference type="ARBA" id="ARBA00004170"/>
    </source>
</evidence>
<dbReference type="SUPFAM" id="SSF50044">
    <property type="entry name" value="SH3-domain"/>
    <property type="match status" value="2"/>
</dbReference>
<sequence length="577" mass="59572">MSGPFHPPNQGYPPPHMPRGEGGPFPNQHPPHHFDQHPGFHPHNHPMHNGNQHSMGGPPPQNFNQPPPEHGYPQQQAPFMNNGPNDWGGAQQQRLPQQHPEYYHSGMAHPSEVVQPDYMVAQQQQQPPPPQAIRIEPQSQVRVLYDYVATEKNALSLRAGELATLIENYEHGWCTVRMILTGKEGYFPVSYLEVIAPPPEAPPASAASAGAGVAGSHSQIRCILHGKMRSSGNMTTELDPATGGATIRWVCKAGCECKGPLLQNVAMWPSQPGSTPAIGPAPAAGGSSLLPRPAGEAAGLLGASPGAARPPPLMLARPVAPSGAPPPAVQMGPSSLPMKQSTVLADYTAAGPGVLSLKAGEVCLVVHPDNQGWTFVTAASGQQGHFPSSYLSPPCFPLPIPGGGGGGRPAMLLPGGPVPIRFPVTHTFPILSPPDRPSGEGETPQDAASSLHGGPPGSSASNPAGGGALHSRPKEECRLRTDGEKLAAAAEAVDGCKPDGEELDGPAKKRGRTLDGAAATLGEEKAASTVVAAGEESAGLAVAPVLAVEGGGEPAAAKQEDPSSEPQAAKEAEMSAP</sequence>
<gene>
    <name evidence="8" type="ORF">CCUR1050_LOCUS21680</name>
</gene>
<feature type="region of interest" description="Disordered" evidence="6">
    <location>
        <begin position="551"/>
        <end position="577"/>
    </location>
</feature>
<feature type="region of interest" description="Disordered" evidence="6">
    <location>
        <begin position="276"/>
        <end position="335"/>
    </location>
</feature>
<dbReference type="PANTHER" id="PTHR14167:SF81">
    <property type="entry name" value="ENDOPHILIN-A"/>
    <property type="match status" value="1"/>
</dbReference>
<evidence type="ECO:0000259" key="7">
    <source>
        <dbReference type="PROSITE" id="PS50002"/>
    </source>
</evidence>
<name>A0A7S0MK79_9CRYP</name>
<organism evidence="8">
    <name type="scientific">Cryptomonas curvata</name>
    <dbReference type="NCBI Taxonomy" id="233186"/>
    <lineage>
        <taxon>Eukaryota</taxon>
        <taxon>Cryptophyceae</taxon>
        <taxon>Cryptomonadales</taxon>
        <taxon>Cryptomonadaceae</taxon>
        <taxon>Cryptomonas</taxon>
    </lineage>
</organism>
<dbReference type="EMBL" id="HBEZ01039383">
    <property type="protein sequence ID" value="CAD8643995.1"/>
    <property type="molecule type" value="Transcribed_RNA"/>
</dbReference>
<evidence type="ECO:0000256" key="4">
    <source>
        <dbReference type="ARBA" id="ARBA00023136"/>
    </source>
</evidence>
<dbReference type="AlphaFoldDB" id="A0A7S0MK79"/>
<feature type="compositionally biased region" description="Basic and acidic residues" evidence="6">
    <location>
        <begin position="568"/>
        <end position="577"/>
    </location>
</feature>
<dbReference type="InterPro" id="IPR050384">
    <property type="entry name" value="Endophilin_SH3RF"/>
</dbReference>
<dbReference type="Gene3D" id="2.30.30.40">
    <property type="entry name" value="SH3 Domains"/>
    <property type="match status" value="2"/>
</dbReference>
<evidence type="ECO:0000256" key="5">
    <source>
        <dbReference type="PROSITE-ProRule" id="PRU00192"/>
    </source>
</evidence>
<feature type="region of interest" description="Disordered" evidence="6">
    <location>
        <begin position="424"/>
        <end position="473"/>
    </location>
</feature>
<dbReference type="PANTHER" id="PTHR14167">
    <property type="entry name" value="SH3 DOMAIN-CONTAINING"/>
    <property type="match status" value="1"/>
</dbReference>
<dbReference type="CDD" id="cd00174">
    <property type="entry name" value="SH3"/>
    <property type="match status" value="1"/>
</dbReference>
<protein>
    <recommendedName>
        <fullName evidence="7">SH3 domain-containing protein</fullName>
    </recommendedName>
</protein>
<comment type="subcellular location">
    <subcellularLocation>
        <location evidence="1">Membrane</location>
        <topology evidence="1">Peripheral membrane protein</topology>
    </subcellularLocation>
</comment>
<proteinExistence type="predicted"/>
<keyword evidence="2 5" id="KW-0728">SH3 domain</keyword>
<keyword evidence="3" id="KW-0175">Coiled coil</keyword>
<feature type="compositionally biased region" description="Low complexity" evidence="6">
    <location>
        <begin position="276"/>
        <end position="307"/>
    </location>
</feature>
<dbReference type="SMART" id="SM00326">
    <property type="entry name" value="SH3"/>
    <property type="match status" value="2"/>
</dbReference>
<feature type="domain" description="SH3" evidence="7">
    <location>
        <begin position="136"/>
        <end position="197"/>
    </location>
</feature>
<evidence type="ECO:0000313" key="8">
    <source>
        <dbReference type="EMBL" id="CAD8643995.1"/>
    </source>
</evidence>
<evidence type="ECO:0000256" key="3">
    <source>
        <dbReference type="ARBA" id="ARBA00023054"/>
    </source>
</evidence>
<feature type="compositionally biased region" description="Pro residues" evidence="6">
    <location>
        <begin position="57"/>
        <end position="70"/>
    </location>
</feature>
<evidence type="ECO:0000256" key="2">
    <source>
        <dbReference type="ARBA" id="ARBA00022443"/>
    </source>
</evidence>
<dbReference type="PROSITE" id="PS50002">
    <property type="entry name" value="SH3"/>
    <property type="match status" value="2"/>
</dbReference>